<accession>A0A197JU12</accession>
<evidence type="ECO:0000313" key="2">
    <source>
        <dbReference type="EMBL" id="OAQ27794.1"/>
    </source>
</evidence>
<organism evidence="2 3">
    <name type="scientific">Linnemannia elongata AG-77</name>
    <dbReference type="NCBI Taxonomy" id="1314771"/>
    <lineage>
        <taxon>Eukaryota</taxon>
        <taxon>Fungi</taxon>
        <taxon>Fungi incertae sedis</taxon>
        <taxon>Mucoromycota</taxon>
        <taxon>Mortierellomycotina</taxon>
        <taxon>Mortierellomycetes</taxon>
        <taxon>Mortierellales</taxon>
        <taxon>Mortierellaceae</taxon>
        <taxon>Linnemannia</taxon>
    </lineage>
</organism>
<dbReference type="AlphaFoldDB" id="A0A197JU12"/>
<keyword evidence="1" id="KW-1133">Transmembrane helix</keyword>
<sequence length="82" mass="9088">MTIMYDEADNSGTAPPLDMIHFHQSHAKPLSVLNVLSLVSSLKLVLFLISMSVDTSCMHTLPTLHIHPHALPTSRQQTRPSE</sequence>
<reference evidence="2 3" key="1">
    <citation type="submission" date="2016-05" db="EMBL/GenBank/DDBJ databases">
        <title>Genome sequencing reveals origins of a unique bacterial endosymbiosis in the earliest lineages of terrestrial Fungi.</title>
        <authorList>
            <consortium name="DOE Joint Genome Institute"/>
            <person name="Uehling J."/>
            <person name="Gryganskyi A."/>
            <person name="Hameed K."/>
            <person name="Tschaplinski T."/>
            <person name="Misztal P."/>
            <person name="Wu S."/>
            <person name="Desiro A."/>
            <person name="Vande Pol N."/>
            <person name="Du Z.-Y."/>
            <person name="Zienkiewicz A."/>
            <person name="Zienkiewicz K."/>
            <person name="Morin E."/>
            <person name="Tisserant E."/>
            <person name="Splivallo R."/>
            <person name="Hainaut M."/>
            <person name="Henrissat B."/>
            <person name="Ohm R."/>
            <person name="Kuo A."/>
            <person name="Yan J."/>
            <person name="Lipzen A."/>
            <person name="Nolan M."/>
            <person name="Labutti K."/>
            <person name="Barry K."/>
            <person name="Goldstein A."/>
            <person name="Labbe J."/>
            <person name="Schadt C."/>
            <person name="Tuskan G."/>
            <person name="Grigoriev I."/>
            <person name="Martin F."/>
            <person name="Vilgalys R."/>
            <person name="Bonito G."/>
        </authorList>
    </citation>
    <scope>NUCLEOTIDE SEQUENCE [LARGE SCALE GENOMIC DNA]</scope>
    <source>
        <strain evidence="2 3">AG-77</strain>
    </source>
</reference>
<feature type="transmembrane region" description="Helical" evidence="1">
    <location>
        <begin position="30"/>
        <end position="49"/>
    </location>
</feature>
<name>A0A197JU12_9FUNG</name>
<proteinExistence type="predicted"/>
<evidence type="ECO:0000313" key="3">
    <source>
        <dbReference type="Proteomes" id="UP000078512"/>
    </source>
</evidence>
<evidence type="ECO:0000256" key="1">
    <source>
        <dbReference type="SAM" id="Phobius"/>
    </source>
</evidence>
<keyword evidence="1" id="KW-0472">Membrane</keyword>
<keyword evidence="3" id="KW-1185">Reference proteome</keyword>
<dbReference type="EMBL" id="KV442054">
    <property type="protein sequence ID" value="OAQ27794.1"/>
    <property type="molecule type" value="Genomic_DNA"/>
</dbReference>
<protein>
    <submittedName>
        <fullName evidence="2">Uncharacterized protein</fullName>
    </submittedName>
</protein>
<keyword evidence="1" id="KW-0812">Transmembrane</keyword>
<dbReference type="Proteomes" id="UP000078512">
    <property type="component" value="Unassembled WGS sequence"/>
</dbReference>
<gene>
    <name evidence="2" type="ORF">K457DRAFT_608217</name>
</gene>